<evidence type="ECO:0000259" key="1">
    <source>
        <dbReference type="Pfam" id="PF10686"/>
    </source>
</evidence>
<accession>A0A1J0GVW7</accession>
<dbReference type="GeneID" id="55601469"/>
<dbReference type="RefSeq" id="YP_009831780.1">
    <property type="nucleotide sequence ID" value="NC_048650.1"/>
</dbReference>
<reference evidence="2 3" key="1">
    <citation type="submission" date="2016-09" db="EMBL/GenBank/DDBJ databases">
        <title>Complete Genome Sequence of Streptomyces 5a phage BRock.</title>
        <authorList>
            <person name="Crossman A."/>
            <person name="Baron S."/>
            <person name="Jamdagni P."/>
            <person name="Khatri P."/>
            <person name="Sharma D."/>
            <person name="Pandey M."/>
            <person name="Goyal S."/>
            <person name="Kumar S."/>
            <person name="Phogat A."/>
            <person name="Chawla G."/>
            <person name="Pasricha M."/>
            <person name="Gupta K."/>
            <person name="Bazzad D."/>
            <person name="Aggarwal V."/>
            <person name="Poughat A."/>
            <person name="Singh K."/>
            <person name="Rana P."/>
            <person name="Gautam R."/>
            <person name="Sharma V."/>
            <person name="Tyagi D."/>
            <person name="Shahi A."/>
            <person name="Jangra N."/>
            <person name="Malik M."/>
            <person name="Sidhu P.K."/>
            <person name="Malik S."/>
            <person name="Ghalyan Y."/>
            <person name="Sharma S.S."/>
            <person name="Malik A."/>
            <person name="Chuttani R."/>
            <person name="Bamal N."/>
            <person name="Bhadula D."/>
            <person name="Batra A."/>
            <person name="Temple L."/>
            <person name="Nehra K."/>
        </authorList>
    </citation>
    <scope>NUCLEOTIDE SEQUENCE [LARGE SCALE GENOMIC DNA]</scope>
</reference>
<sequence length="129" mass="14410">MPTVVITGSRDWPPSKAHLIWNALVKIQRRHEMDWHYTDYVLHHGECPYGGADLIAASWAAGADWEVIGHPAEENAGWAYAARNQEMIDTNPDYVVACFLEGAGNRGTQMTYDMAVRAGLKDRIVEVRG</sequence>
<feature type="domain" description="YspA cpYpsA-related SLOG" evidence="1">
    <location>
        <begin position="2"/>
        <end position="73"/>
    </location>
</feature>
<proteinExistence type="predicted"/>
<dbReference type="Proteomes" id="UP000224898">
    <property type="component" value="Segment"/>
</dbReference>
<protein>
    <submittedName>
        <fullName evidence="2">SsDNA binding protein</fullName>
    </submittedName>
</protein>
<dbReference type="EMBL" id="KX925554">
    <property type="protein sequence ID" value="APC46317.1"/>
    <property type="molecule type" value="Genomic_DNA"/>
</dbReference>
<evidence type="ECO:0000313" key="3">
    <source>
        <dbReference type="Proteomes" id="UP000224898"/>
    </source>
</evidence>
<organism evidence="2 3">
    <name type="scientific">Streptomyces phage BRock</name>
    <dbReference type="NCBI Taxonomy" id="1913591"/>
    <lineage>
        <taxon>Viruses</taxon>
        <taxon>Duplodnaviria</taxon>
        <taxon>Heunggongvirae</taxon>
        <taxon>Uroviricota</taxon>
        <taxon>Caudoviricetes</taxon>
        <taxon>Borockvirus</taxon>
        <taxon>Borockvirus brock</taxon>
    </lineage>
</organism>
<evidence type="ECO:0000313" key="2">
    <source>
        <dbReference type="EMBL" id="APC46317.1"/>
    </source>
</evidence>
<dbReference type="KEGG" id="vg:55601469"/>
<dbReference type="Pfam" id="PF10686">
    <property type="entry name" value="YAcAr"/>
    <property type="match status" value="1"/>
</dbReference>
<name>A0A1J0GVW7_9CAUD</name>
<dbReference type="InterPro" id="IPR019627">
    <property type="entry name" value="YAcAr"/>
</dbReference>
<keyword evidence="3" id="KW-1185">Reference proteome</keyword>